<feature type="compositionally biased region" description="Basic and acidic residues" evidence="2">
    <location>
        <begin position="1"/>
        <end position="25"/>
    </location>
</feature>
<sequence length="214" mass="24424">MRDQSRAERAAAARAEAEARKKREQGFNLRLHPEGSQGSPLDTYDSLFDPALASYFANPRVHRFLLDNGLIDRTGKVIDIEANKAKLFILEQELRNAEKAEWLRLREEAEAERRRRKLEAERQAHEERAALVRQRVIERRKRRLEQKAARDKIAPKSFRPFDSPLLADADTHPSSRSPGAHATRSKQAKPLTDEEISAQLESTLARIDAVNSSL</sequence>
<keyword evidence="1" id="KW-0175">Coiled coil</keyword>
<feature type="compositionally biased region" description="Basic and acidic residues" evidence="2">
    <location>
        <begin position="145"/>
        <end position="154"/>
    </location>
</feature>
<evidence type="ECO:0000256" key="2">
    <source>
        <dbReference type="SAM" id="MobiDB-lite"/>
    </source>
</evidence>
<dbReference type="EMBL" id="GL349445">
    <property type="protein sequence ID" value="KNC47123.1"/>
    <property type="molecule type" value="Genomic_DNA"/>
</dbReference>
<dbReference type="RefSeq" id="XP_013759899.1">
    <property type="nucleotide sequence ID" value="XM_013904445.1"/>
</dbReference>
<keyword evidence="4" id="KW-1185">Reference proteome</keyword>
<feature type="region of interest" description="Disordered" evidence="2">
    <location>
        <begin position="1"/>
        <end position="38"/>
    </location>
</feature>
<evidence type="ECO:0000313" key="4">
    <source>
        <dbReference type="Proteomes" id="UP000054408"/>
    </source>
</evidence>
<dbReference type="eggNOG" id="ENOG502S4K9">
    <property type="taxonomic scope" value="Eukaryota"/>
</dbReference>
<proteinExistence type="predicted"/>
<protein>
    <submittedName>
        <fullName evidence="3">Uncharacterized protein</fullName>
    </submittedName>
</protein>
<feature type="coiled-coil region" evidence="1">
    <location>
        <begin position="80"/>
        <end position="135"/>
    </location>
</feature>
<feature type="region of interest" description="Disordered" evidence="2">
    <location>
        <begin position="143"/>
        <end position="195"/>
    </location>
</feature>
<dbReference type="OrthoDB" id="120976at2759"/>
<evidence type="ECO:0000313" key="3">
    <source>
        <dbReference type="EMBL" id="KNC47123.1"/>
    </source>
</evidence>
<name>A0A0L0D759_THETB</name>
<gene>
    <name evidence="3" type="ORF">AMSG_03552</name>
</gene>
<dbReference type="GeneID" id="25563143"/>
<reference evidence="3 4" key="1">
    <citation type="submission" date="2010-05" db="EMBL/GenBank/DDBJ databases">
        <title>The Genome Sequence of Thecamonas trahens ATCC 50062.</title>
        <authorList>
            <consortium name="The Broad Institute Genome Sequencing Platform"/>
            <person name="Russ C."/>
            <person name="Cuomo C."/>
            <person name="Shea T."/>
            <person name="Young S.K."/>
            <person name="Zeng Q."/>
            <person name="Koehrsen M."/>
            <person name="Haas B."/>
            <person name="Borodovsky M."/>
            <person name="Guigo R."/>
            <person name="Alvarado L."/>
            <person name="Berlin A."/>
            <person name="Bochicchio J."/>
            <person name="Borenstein D."/>
            <person name="Chapman S."/>
            <person name="Chen Z."/>
            <person name="Freedman E."/>
            <person name="Gellesch M."/>
            <person name="Goldberg J."/>
            <person name="Griggs A."/>
            <person name="Gujja S."/>
            <person name="Heilman E."/>
            <person name="Heiman D."/>
            <person name="Hepburn T."/>
            <person name="Howarth C."/>
            <person name="Jen D."/>
            <person name="Larson L."/>
            <person name="Mehta T."/>
            <person name="Park D."/>
            <person name="Pearson M."/>
            <person name="Roberts A."/>
            <person name="Saif S."/>
            <person name="Shenoy N."/>
            <person name="Sisk P."/>
            <person name="Stolte C."/>
            <person name="Sykes S."/>
            <person name="Thomson T."/>
            <person name="Walk T."/>
            <person name="White J."/>
            <person name="Yandava C."/>
            <person name="Burger G."/>
            <person name="Gray M.W."/>
            <person name="Holland P.W.H."/>
            <person name="King N."/>
            <person name="Lang F.B.F."/>
            <person name="Roger A.J."/>
            <person name="Ruiz-Trillo I."/>
            <person name="Lander E."/>
            <person name="Nusbaum C."/>
        </authorList>
    </citation>
    <scope>NUCLEOTIDE SEQUENCE [LARGE SCALE GENOMIC DNA]</scope>
    <source>
        <strain evidence="3 4">ATCC 50062</strain>
    </source>
</reference>
<dbReference type="Proteomes" id="UP000054408">
    <property type="component" value="Unassembled WGS sequence"/>
</dbReference>
<evidence type="ECO:0000256" key="1">
    <source>
        <dbReference type="SAM" id="Coils"/>
    </source>
</evidence>
<dbReference type="AlphaFoldDB" id="A0A0L0D759"/>
<organism evidence="3 4">
    <name type="scientific">Thecamonas trahens ATCC 50062</name>
    <dbReference type="NCBI Taxonomy" id="461836"/>
    <lineage>
        <taxon>Eukaryota</taxon>
        <taxon>Apusozoa</taxon>
        <taxon>Apusomonadida</taxon>
        <taxon>Apusomonadidae</taxon>
        <taxon>Thecamonas</taxon>
    </lineage>
</organism>
<accession>A0A0L0D759</accession>